<dbReference type="Gene3D" id="1.10.1200.10">
    <property type="entry name" value="ACP-like"/>
    <property type="match status" value="1"/>
</dbReference>
<dbReference type="InterPro" id="IPR036291">
    <property type="entry name" value="NAD(P)-bd_dom_sf"/>
</dbReference>
<dbReference type="SUPFAM" id="SSF47336">
    <property type="entry name" value="ACP-like"/>
    <property type="match status" value="1"/>
</dbReference>
<keyword evidence="4" id="KW-0560">Oxidoreductase</keyword>
<dbReference type="Pfam" id="PF08240">
    <property type="entry name" value="ADH_N"/>
    <property type="match status" value="1"/>
</dbReference>
<dbReference type="PROSITE" id="PS50075">
    <property type="entry name" value="CARRIER"/>
    <property type="match status" value="1"/>
</dbReference>
<dbReference type="InterPro" id="IPR020843">
    <property type="entry name" value="ER"/>
</dbReference>
<evidence type="ECO:0000256" key="3">
    <source>
        <dbReference type="ARBA" id="ARBA00022679"/>
    </source>
</evidence>
<dbReference type="InterPro" id="IPR013154">
    <property type="entry name" value="ADH-like_N"/>
</dbReference>
<dbReference type="GO" id="GO:0004312">
    <property type="term" value="F:fatty acid synthase activity"/>
    <property type="evidence" value="ECO:0007669"/>
    <property type="project" value="TreeGrafter"/>
</dbReference>
<keyword evidence="5" id="KW-0511">Multifunctional enzyme</keyword>
<dbReference type="SMART" id="SM00829">
    <property type="entry name" value="PKS_ER"/>
    <property type="match status" value="1"/>
</dbReference>
<dbReference type="Pfam" id="PF23114">
    <property type="entry name" value="NAD-bd_HRPKS_sdrA"/>
    <property type="match status" value="1"/>
</dbReference>
<organism evidence="7 8">
    <name type="scientific">Fusarium albosuccineum</name>
    <dbReference type="NCBI Taxonomy" id="1237068"/>
    <lineage>
        <taxon>Eukaryota</taxon>
        <taxon>Fungi</taxon>
        <taxon>Dikarya</taxon>
        <taxon>Ascomycota</taxon>
        <taxon>Pezizomycotina</taxon>
        <taxon>Sordariomycetes</taxon>
        <taxon>Hypocreomycetidae</taxon>
        <taxon>Hypocreales</taxon>
        <taxon>Nectriaceae</taxon>
        <taxon>Fusarium</taxon>
        <taxon>Fusarium decemcellulare species complex</taxon>
    </lineage>
</organism>
<dbReference type="PANTHER" id="PTHR43775:SF37">
    <property type="entry name" value="SI:DKEY-61P9.11"/>
    <property type="match status" value="1"/>
</dbReference>
<keyword evidence="2" id="KW-0597">Phosphoprotein</keyword>
<dbReference type="InterPro" id="IPR020806">
    <property type="entry name" value="PKS_PP-bd"/>
</dbReference>
<protein>
    <submittedName>
        <fullName evidence="7">Polyketide synthase</fullName>
    </submittedName>
</protein>
<dbReference type="InterPro" id="IPR036736">
    <property type="entry name" value="ACP-like_sf"/>
</dbReference>
<name>A0A8H4L753_9HYPO</name>
<dbReference type="FunFam" id="3.40.50.720:FF:000209">
    <property type="entry name" value="Polyketide synthase Pks12"/>
    <property type="match status" value="1"/>
</dbReference>
<evidence type="ECO:0000256" key="5">
    <source>
        <dbReference type="ARBA" id="ARBA00023268"/>
    </source>
</evidence>
<dbReference type="SUPFAM" id="SSF51735">
    <property type="entry name" value="NAD(P)-binding Rossmann-fold domains"/>
    <property type="match status" value="2"/>
</dbReference>
<dbReference type="InterPro" id="IPR013149">
    <property type="entry name" value="ADH-like_C"/>
</dbReference>
<evidence type="ECO:0000259" key="6">
    <source>
        <dbReference type="PROSITE" id="PS50075"/>
    </source>
</evidence>
<dbReference type="InterPro" id="IPR009081">
    <property type="entry name" value="PP-bd_ACP"/>
</dbReference>
<dbReference type="Proteomes" id="UP000554235">
    <property type="component" value="Unassembled WGS sequence"/>
</dbReference>
<comment type="caution">
    <text evidence="7">The sequence shown here is derived from an EMBL/GenBank/DDBJ whole genome shotgun (WGS) entry which is preliminary data.</text>
</comment>
<evidence type="ECO:0000256" key="2">
    <source>
        <dbReference type="ARBA" id="ARBA00022553"/>
    </source>
</evidence>
<dbReference type="CDD" id="cd05195">
    <property type="entry name" value="enoyl_red"/>
    <property type="match status" value="1"/>
</dbReference>
<dbReference type="SMART" id="SM00822">
    <property type="entry name" value="PKS_KR"/>
    <property type="match status" value="1"/>
</dbReference>
<dbReference type="InterPro" id="IPR011032">
    <property type="entry name" value="GroES-like_sf"/>
</dbReference>
<proteinExistence type="predicted"/>
<evidence type="ECO:0000313" key="7">
    <source>
        <dbReference type="EMBL" id="KAF4462833.1"/>
    </source>
</evidence>
<dbReference type="Gene3D" id="3.40.50.720">
    <property type="entry name" value="NAD(P)-binding Rossmann-like Domain"/>
    <property type="match status" value="1"/>
</dbReference>
<dbReference type="AlphaFoldDB" id="A0A8H4L753"/>
<dbReference type="InterPro" id="IPR056501">
    <property type="entry name" value="NAD-bd_HRPKS_sdrA"/>
</dbReference>
<dbReference type="GO" id="GO:0016491">
    <property type="term" value="F:oxidoreductase activity"/>
    <property type="evidence" value="ECO:0007669"/>
    <property type="project" value="UniProtKB-KW"/>
</dbReference>
<dbReference type="InterPro" id="IPR057326">
    <property type="entry name" value="KR_dom"/>
</dbReference>
<keyword evidence="1" id="KW-0596">Phosphopantetheine</keyword>
<dbReference type="SUPFAM" id="SSF50129">
    <property type="entry name" value="GroES-like"/>
    <property type="match status" value="1"/>
</dbReference>
<dbReference type="GO" id="GO:0031177">
    <property type="term" value="F:phosphopantetheine binding"/>
    <property type="evidence" value="ECO:0007669"/>
    <property type="project" value="InterPro"/>
</dbReference>
<evidence type="ECO:0000256" key="4">
    <source>
        <dbReference type="ARBA" id="ARBA00023002"/>
    </source>
</evidence>
<dbReference type="Pfam" id="PF08659">
    <property type="entry name" value="KR"/>
    <property type="match status" value="2"/>
</dbReference>
<reference evidence="7 8" key="1">
    <citation type="submission" date="2020-01" db="EMBL/GenBank/DDBJ databases">
        <title>Identification and distribution of gene clusters putatively required for synthesis of sphingolipid metabolism inhibitors in phylogenetically diverse species of the filamentous fungus Fusarium.</title>
        <authorList>
            <person name="Kim H.-S."/>
            <person name="Busman M."/>
            <person name="Brown D.W."/>
            <person name="Divon H."/>
            <person name="Uhlig S."/>
            <person name="Proctor R.H."/>
        </authorList>
    </citation>
    <scope>NUCLEOTIDE SEQUENCE [LARGE SCALE GENOMIC DNA]</scope>
    <source>
        <strain evidence="7 8">NRRL 20459</strain>
    </source>
</reference>
<dbReference type="InterPro" id="IPR013968">
    <property type="entry name" value="PKS_KR"/>
</dbReference>
<dbReference type="GO" id="GO:0006633">
    <property type="term" value="P:fatty acid biosynthetic process"/>
    <property type="evidence" value="ECO:0007669"/>
    <property type="project" value="TreeGrafter"/>
</dbReference>
<feature type="domain" description="Carrier" evidence="6">
    <location>
        <begin position="802"/>
        <end position="880"/>
    </location>
</feature>
<dbReference type="GO" id="GO:0044550">
    <property type="term" value="P:secondary metabolite biosynthetic process"/>
    <property type="evidence" value="ECO:0007669"/>
    <property type="project" value="TreeGrafter"/>
</dbReference>
<dbReference type="InterPro" id="IPR050091">
    <property type="entry name" value="PKS_NRPS_Biosynth_Enz"/>
</dbReference>
<dbReference type="SMART" id="SM00823">
    <property type="entry name" value="PKS_PP"/>
    <property type="match status" value="1"/>
</dbReference>
<dbReference type="Gene3D" id="3.90.180.10">
    <property type="entry name" value="Medium-chain alcohol dehydrogenases, catalytic domain"/>
    <property type="match status" value="1"/>
</dbReference>
<sequence>MLLDENANLLLDLDHDQFEALKVIFSHAERVLWVTRSADPKTRFASGFIKTMRLESPGVKMALLHLDPTSHTNSTSSIIKLWKHLESKDDMDEDEDVEFREVGGRIQIPRLNSARGLFDLIDRDTAVASVEQQKLAQPDRPLQLSMGTVGLLSTLAFRDHEVYAKPLEENEVLVEIKCSGLNFKDVLIALGSLPWQGLGREASGVVVDAGDHAQTEFPLGSRVLLWGDNLLGTHARADTSEIALIPDDMTFEEASSVPVVYGTSYEGLVNLGRLQKGERVLIHAAAGGVGQAAIMIAQWIGAEVFCTVSSEEKRELIMGLYNIPEDHIFSSRSASFAEGLLAMTDMEGVDVVLNSLAGEMLRVSWQCIARFGRFIDISKRDFVANANLEMAPFDRSATYAALDFSLWAKMKSTKACRTAITQVLGLLSTKRVRPIHPINAMSVSDLESGFRMLQTGKHVGKVVIRNEPNALVKVETRPSNITNLRLDASYIVTGGSGGIGQFLGRWMLENGAKYVILASRNIEAAVGKRPIQDMLKLAADMGGKVLSVPCDVGSLKDVQELVALAAERGMPPIRGVIHGAMVLKVCAFGKRTDTSILTITDIQDAMFETTTVESWHAVVKPKVHGAMNLYKALTNVPLDFSICLSSIVGTLGNPGQSSYAGSNSFLDAFCQWRVSQGLPGTSVALPVISDVGWVAEMAASDPSAVKSGHLLDISITSEQVGHLIKAAMMHPNLGSHIVNGFSRTLDMARNRQMQNPILSHVRDGMARRFAGSSLTVVSNTKSGVGSDPIVNKDSLMQATDIEAASGIVYRALSQKIAKDMMISPEDMTPESSLSQTGLDSLVAVEFRNWLAKELAVNMRIMEILNCKSMGDLATIVVQGSSLLARLHGNKDS</sequence>
<dbReference type="Pfam" id="PF00550">
    <property type="entry name" value="PP-binding"/>
    <property type="match status" value="1"/>
</dbReference>
<keyword evidence="8" id="KW-1185">Reference proteome</keyword>
<gene>
    <name evidence="7" type="ORF">FALBO_10346</name>
</gene>
<dbReference type="OrthoDB" id="329835at2759"/>
<accession>A0A8H4L753</accession>
<dbReference type="GO" id="GO:1901336">
    <property type="term" value="P:lactone biosynthetic process"/>
    <property type="evidence" value="ECO:0007669"/>
    <property type="project" value="UniProtKB-ARBA"/>
</dbReference>
<evidence type="ECO:0000256" key="1">
    <source>
        <dbReference type="ARBA" id="ARBA00022450"/>
    </source>
</evidence>
<keyword evidence="3" id="KW-0808">Transferase</keyword>
<dbReference type="Pfam" id="PF00107">
    <property type="entry name" value="ADH_zinc_N"/>
    <property type="match status" value="1"/>
</dbReference>
<dbReference type="EMBL" id="JAADYS010001470">
    <property type="protein sequence ID" value="KAF4462833.1"/>
    <property type="molecule type" value="Genomic_DNA"/>
</dbReference>
<evidence type="ECO:0000313" key="8">
    <source>
        <dbReference type="Proteomes" id="UP000554235"/>
    </source>
</evidence>
<dbReference type="PANTHER" id="PTHR43775">
    <property type="entry name" value="FATTY ACID SYNTHASE"/>
    <property type="match status" value="1"/>
</dbReference>